<dbReference type="PANTHER" id="PTHR23001">
    <property type="entry name" value="EUKARYOTIC TRANSLATION INITIATION FACTOR"/>
    <property type="match status" value="1"/>
</dbReference>
<keyword evidence="2" id="KW-0396">Initiation factor</keyword>
<dbReference type="PANTHER" id="PTHR23001:SF3">
    <property type="entry name" value="EUKARYOTIC TRANSLATION INITIATION FACTOR 2 SUBUNIT 2"/>
    <property type="match status" value="1"/>
</dbReference>
<dbReference type="SMART" id="SM00653">
    <property type="entry name" value="eIF2B_5"/>
    <property type="match status" value="1"/>
</dbReference>
<sequence>MKTIFVNFVDLCKTMLRQPEHVMIFLLAEMGTSGLLDGHQRLVIKERFVPKKFEAILRRHITYYLLAQRQPVTR</sequence>
<name>A0A1D6HG28_MAIZE</name>
<evidence type="ECO:0000313" key="2">
    <source>
        <dbReference type="EMBL" id="AQK73584.1"/>
    </source>
</evidence>
<dbReference type="STRING" id="4577.A0A1D6HG28"/>
<accession>A0A1D6HG28</accession>
<organism evidence="2">
    <name type="scientific">Zea mays</name>
    <name type="common">Maize</name>
    <dbReference type="NCBI Taxonomy" id="4577"/>
    <lineage>
        <taxon>Eukaryota</taxon>
        <taxon>Viridiplantae</taxon>
        <taxon>Streptophyta</taxon>
        <taxon>Embryophyta</taxon>
        <taxon>Tracheophyta</taxon>
        <taxon>Spermatophyta</taxon>
        <taxon>Magnoliopsida</taxon>
        <taxon>Liliopsida</taxon>
        <taxon>Poales</taxon>
        <taxon>Poaceae</taxon>
        <taxon>PACMAD clade</taxon>
        <taxon>Panicoideae</taxon>
        <taxon>Andropogonodae</taxon>
        <taxon>Andropogoneae</taxon>
        <taxon>Tripsacinae</taxon>
        <taxon>Zea</taxon>
    </lineage>
</organism>
<dbReference type="AlphaFoldDB" id="A0A1D6HG28"/>
<dbReference type="GO" id="GO:0003743">
    <property type="term" value="F:translation initiation factor activity"/>
    <property type="evidence" value="ECO:0007669"/>
    <property type="project" value="UniProtKB-KW"/>
</dbReference>
<feature type="domain" description="Translation initiation factor IF2/IF5" evidence="1">
    <location>
        <begin position="2"/>
        <end position="69"/>
    </location>
</feature>
<proteinExistence type="predicted"/>
<dbReference type="Gene3D" id="3.30.70.3150">
    <property type="match status" value="1"/>
</dbReference>
<dbReference type="SMR" id="A0A1D6HG28"/>
<protein>
    <submittedName>
        <fullName evidence="2">Eukaryotic translation initiation factor 2 subunit beta</fullName>
    </submittedName>
</protein>
<dbReference type="SUPFAM" id="SSF100966">
    <property type="entry name" value="Translation initiation factor 2 beta, aIF2beta, N-terminal domain"/>
    <property type="match status" value="1"/>
</dbReference>
<reference evidence="2" key="1">
    <citation type="submission" date="2015-12" db="EMBL/GenBank/DDBJ databases">
        <title>Update maize B73 reference genome by single molecule sequencing technologies.</title>
        <authorList>
            <consortium name="Maize Genome Sequencing Project"/>
            <person name="Ware D."/>
        </authorList>
    </citation>
    <scope>NUCLEOTIDE SEQUENCE</scope>
    <source>
        <tissue evidence="2">Seedling</tissue>
    </source>
</reference>
<keyword evidence="2" id="KW-0648">Protein biosynthesis</keyword>
<gene>
    <name evidence="2" type="ORF">ZEAMMB73_Zm00001d017627</name>
</gene>
<dbReference type="InterPro" id="IPR002735">
    <property type="entry name" value="Transl_init_fac_IF2/IF5_dom"/>
</dbReference>
<dbReference type="InterPro" id="IPR045196">
    <property type="entry name" value="IF2/IF5"/>
</dbReference>
<dbReference type="InterPro" id="IPR016189">
    <property type="entry name" value="Transl_init_fac_IF2/IF5_N"/>
</dbReference>
<evidence type="ECO:0000259" key="1">
    <source>
        <dbReference type="SMART" id="SM00653"/>
    </source>
</evidence>
<dbReference type="EMBL" id="CM000781">
    <property type="protein sequence ID" value="AQK73584.1"/>
    <property type="molecule type" value="Genomic_DNA"/>
</dbReference>
<dbReference type="Pfam" id="PF01873">
    <property type="entry name" value="eIF-5_eIF-2B"/>
    <property type="match status" value="1"/>
</dbReference>
<dbReference type="InParanoid" id="A0A1D6HG28"/>